<dbReference type="EMBL" id="CAQQ02036629">
    <property type="status" value="NOT_ANNOTATED_CDS"/>
    <property type="molecule type" value="Genomic_DNA"/>
</dbReference>
<dbReference type="EnsemblMetazoa" id="MESCA001911-RA">
    <property type="protein sequence ID" value="MESCA001911-PA"/>
    <property type="gene ID" value="MESCA001911"/>
</dbReference>
<keyword evidence="2" id="KW-1185">Reference proteome</keyword>
<evidence type="ECO:0000313" key="1">
    <source>
        <dbReference type="EnsemblMetazoa" id="MESCA001911-PA"/>
    </source>
</evidence>
<proteinExistence type="predicted"/>
<protein>
    <submittedName>
        <fullName evidence="1">Uncharacterized protein</fullName>
    </submittedName>
</protein>
<reference evidence="1" key="2">
    <citation type="submission" date="2015-06" db="UniProtKB">
        <authorList>
            <consortium name="EnsemblMetazoa"/>
        </authorList>
    </citation>
    <scope>IDENTIFICATION</scope>
</reference>
<dbReference type="Proteomes" id="UP000015102">
    <property type="component" value="Unassembled WGS sequence"/>
</dbReference>
<name>T1GEY5_MEGSC</name>
<evidence type="ECO:0000313" key="2">
    <source>
        <dbReference type="Proteomes" id="UP000015102"/>
    </source>
</evidence>
<accession>T1GEY5</accession>
<dbReference type="HOGENOM" id="CLU_2906696_0_0_1"/>
<dbReference type="EMBL" id="CAQQ02036630">
    <property type="status" value="NOT_ANNOTATED_CDS"/>
    <property type="molecule type" value="Genomic_DNA"/>
</dbReference>
<dbReference type="AlphaFoldDB" id="T1GEY5"/>
<sequence length="62" mass="7364">MKGICNCSRILFMYLLKQRRDPFQINYKRAQEIQTKCDAEPSMSTVCNLRVNYKTMGSNRIR</sequence>
<organism evidence="1 2">
    <name type="scientific">Megaselia scalaris</name>
    <name type="common">Humpbacked fly</name>
    <name type="synonym">Phora scalaris</name>
    <dbReference type="NCBI Taxonomy" id="36166"/>
    <lineage>
        <taxon>Eukaryota</taxon>
        <taxon>Metazoa</taxon>
        <taxon>Ecdysozoa</taxon>
        <taxon>Arthropoda</taxon>
        <taxon>Hexapoda</taxon>
        <taxon>Insecta</taxon>
        <taxon>Pterygota</taxon>
        <taxon>Neoptera</taxon>
        <taxon>Endopterygota</taxon>
        <taxon>Diptera</taxon>
        <taxon>Brachycera</taxon>
        <taxon>Muscomorpha</taxon>
        <taxon>Platypezoidea</taxon>
        <taxon>Phoridae</taxon>
        <taxon>Megaseliini</taxon>
        <taxon>Megaselia</taxon>
    </lineage>
</organism>
<reference evidence="2" key="1">
    <citation type="submission" date="2013-02" db="EMBL/GenBank/DDBJ databases">
        <authorList>
            <person name="Hughes D."/>
        </authorList>
    </citation>
    <scope>NUCLEOTIDE SEQUENCE</scope>
    <source>
        <strain>Durham</strain>
        <strain evidence="2">NC isolate 2 -- Noor lab</strain>
    </source>
</reference>